<accession>A0A382ZE19</accession>
<organism evidence="2">
    <name type="scientific">marine metagenome</name>
    <dbReference type="NCBI Taxonomy" id="408172"/>
    <lineage>
        <taxon>unclassified sequences</taxon>
        <taxon>metagenomes</taxon>
        <taxon>ecological metagenomes</taxon>
    </lineage>
</organism>
<dbReference type="SUPFAM" id="SSF69318">
    <property type="entry name" value="Integrin alpha N-terminal domain"/>
    <property type="match status" value="1"/>
</dbReference>
<keyword evidence="1" id="KW-0732">Signal</keyword>
<evidence type="ECO:0000313" key="2">
    <source>
        <dbReference type="EMBL" id="SVD93722.1"/>
    </source>
</evidence>
<dbReference type="InterPro" id="IPR028994">
    <property type="entry name" value="Integrin_alpha_N"/>
</dbReference>
<evidence type="ECO:0008006" key="3">
    <source>
        <dbReference type="Google" id="ProtNLM"/>
    </source>
</evidence>
<sequence length="210" mass="23783">MSFSMTLKNNWSSAYLCILGLITLINANQVLADFTNVTRAASLDRYEIDSFDSSAHGVAWADYDNDGDLDLYLPYRFKFSRFWENNGNGTFSDVTKKMGITGYMSACFADYDNDGDLDLFVMNFLKPNALYKNNGDKTFSDVTPFSQIGDDRGDTYGITLGDYDKDGDLDFYVTSYLFYPDQFYSNNRDGTFTNLSDKLGFKNLEERGLG</sequence>
<proteinExistence type="predicted"/>
<name>A0A382ZE19_9ZZZZ</name>
<gene>
    <name evidence="2" type="ORF">METZ01_LOCUS446576</name>
</gene>
<dbReference type="Pfam" id="PF13517">
    <property type="entry name" value="FG-GAP_3"/>
    <property type="match status" value="1"/>
</dbReference>
<evidence type="ECO:0000256" key="1">
    <source>
        <dbReference type="ARBA" id="ARBA00022729"/>
    </source>
</evidence>
<dbReference type="EMBL" id="UINC01183130">
    <property type="protein sequence ID" value="SVD93722.1"/>
    <property type="molecule type" value="Genomic_DNA"/>
</dbReference>
<dbReference type="InterPro" id="IPR013517">
    <property type="entry name" value="FG-GAP"/>
</dbReference>
<protein>
    <recommendedName>
        <fullName evidence="3">ASPIC/UnbV domain-containing protein</fullName>
    </recommendedName>
</protein>
<reference evidence="2" key="1">
    <citation type="submission" date="2018-05" db="EMBL/GenBank/DDBJ databases">
        <authorList>
            <person name="Lanie J.A."/>
            <person name="Ng W.-L."/>
            <person name="Kazmierczak K.M."/>
            <person name="Andrzejewski T.M."/>
            <person name="Davidsen T.M."/>
            <person name="Wayne K.J."/>
            <person name="Tettelin H."/>
            <person name="Glass J.I."/>
            <person name="Rusch D."/>
            <person name="Podicherti R."/>
            <person name="Tsui H.-C.T."/>
            <person name="Winkler M.E."/>
        </authorList>
    </citation>
    <scope>NUCLEOTIDE SEQUENCE</scope>
</reference>
<dbReference type="PANTHER" id="PTHR16026">
    <property type="entry name" value="CARTILAGE ACIDIC PROTEIN 1"/>
    <property type="match status" value="1"/>
</dbReference>
<feature type="non-terminal residue" evidence="2">
    <location>
        <position position="210"/>
    </location>
</feature>
<dbReference type="Gene3D" id="2.130.10.130">
    <property type="entry name" value="Integrin alpha, N-terminal"/>
    <property type="match status" value="1"/>
</dbReference>
<dbReference type="PANTHER" id="PTHR16026:SF0">
    <property type="entry name" value="CARTILAGE ACIDIC PROTEIN 1"/>
    <property type="match status" value="1"/>
</dbReference>
<dbReference type="AlphaFoldDB" id="A0A382ZE19"/>
<dbReference type="InterPro" id="IPR027039">
    <property type="entry name" value="Crtac1"/>
</dbReference>